<evidence type="ECO:0000256" key="7">
    <source>
        <dbReference type="SAM" id="Phobius"/>
    </source>
</evidence>
<feature type="domain" description="NADH:quinone oxidoreductase/Mrp antiporter transmembrane" evidence="8">
    <location>
        <begin position="187"/>
        <end position="471"/>
    </location>
</feature>
<dbReference type="GO" id="GO:0012505">
    <property type="term" value="C:endomembrane system"/>
    <property type="evidence" value="ECO:0007669"/>
    <property type="project" value="UniProtKB-SubCell"/>
</dbReference>
<dbReference type="GO" id="GO:0016020">
    <property type="term" value="C:membrane"/>
    <property type="evidence" value="ECO:0007669"/>
    <property type="project" value="UniProtKB-SubCell"/>
</dbReference>
<keyword evidence="3 6" id="KW-0812">Transmembrane</keyword>
<feature type="transmembrane region" description="Helical" evidence="7">
    <location>
        <begin position="557"/>
        <end position="582"/>
    </location>
</feature>
<feature type="transmembrane region" description="Helical" evidence="7">
    <location>
        <begin position="356"/>
        <end position="376"/>
    </location>
</feature>
<feature type="transmembrane region" description="Helical" evidence="7">
    <location>
        <begin position="223"/>
        <end position="244"/>
    </location>
</feature>
<evidence type="ECO:0000259" key="9">
    <source>
        <dbReference type="Pfam" id="PF00662"/>
    </source>
</evidence>
<evidence type="ECO:0000256" key="5">
    <source>
        <dbReference type="ARBA" id="ARBA00023136"/>
    </source>
</evidence>
<dbReference type="RefSeq" id="WP_103082340.1">
    <property type="nucleotide sequence ID" value="NZ_NIOJ01000040.1"/>
</dbReference>
<dbReference type="Pfam" id="PF00662">
    <property type="entry name" value="Proton_antipo_N"/>
    <property type="match status" value="1"/>
</dbReference>
<accession>A0A2K2FAK9</accession>
<dbReference type="OrthoDB" id="9807568at2"/>
<feature type="transmembrane region" description="Helical" evidence="7">
    <location>
        <begin position="32"/>
        <end position="52"/>
    </location>
</feature>
<comment type="subcellular location">
    <subcellularLocation>
        <location evidence="1">Endomembrane system</location>
        <topology evidence="1">Multi-pass membrane protein</topology>
    </subcellularLocation>
    <subcellularLocation>
        <location evidence="6">Membrane</location>
        <topology evidence="6">Multi-pass membrane protein</topology>
    </subcellularLocation>
</comment>
<dbReference type="InterPro" id="IPR001516">
    <property type="entry name" value="Proton_antipo_N"/>
</dbReference>
<feature type="transmembrane region" description="Helical" evidence="7">
    <location>
        <begin position="634"/>
        <end position="653"/>
    </location>
</feature>
<comment type="caution">
    <text evidence="10">The sequence shown here is derived from an EMBL/GenBank/DDBJ whole genome shotgun (WGS) entry which is preliminary data.</text>
</comment>
<feature type="transmembrane region" description="Helical" evidence="7">
    <location>
        <begin position="6"/>
        <end position="25"/>
    </location>
</feature>
<evidence type="ECO:0000259" key="8">
    <source>
        <dbReference type="Pfam" id="PF00361"/>
    </source>
</evidence>
<keyword evidence="11" id="KW-1185">Reference proteome</keyword>
<feature type="transmembrane region" description="Helical" evidence="7">
    <location>
        <begin position="382"/>
        <end position="404"/>
    </location>
</feature>
<sequence>MGKYVLLCIAILLPLLSGLLCYYIKKPAGRKIITGITAITMFCVAGEFTVLLLKSGGKLVISMEGMPFDIGWLIKLFDIALMAYIAYIGVTLKKPLIVLLTLLQFIPFTIFEIIMVPVEPENAFVIDYLSLIMILLISVIGPIITIFATGYMKEHEHHLGLKASRQPRFFLILYVFLGAMNAMVMTDNLSWMYLFWEVTTLCSFLLISHDGNAQAVKNAVRALWINLLGGIAFLSAIIVIYQNIGTLSISEISSAPHAAGMSGLLPLGLALLCFAGFTKSAMFPFQSWLLGAMVAPTPVSALLHSSTMVKAGVYLIIRMAPAYNGTMLGNVVAVAGGFTFAVASAIAISQRNGKRVLAYSTISNLGLIICCTGLGTNAALGAAMLLMIFHAVSKALLFLCIGTIEQGIGSRDIEDMQGLMKKMPFTTVITVIGMVSMMLPPFGVLMTKWLAIEAAVGQPMVLVMIILGSAFTVAFWAKWIGIILTMSYKPKLYKEDLSFSVRSSLIVLVSGVLAASMGIMPIYNRFVKPQLALFNVDSSTALTGNQGGLWVHNSDNLIVGGFDSIVLFLVIFAIMTIIPYLLHRTRPEDVKPPYLCGENTEDRRGIEFTSPGDKIDNVVVHNYYMSGVFGEEKMTLWANFAAVAIILIMFGVII</sequence>
<feature type="transmembrane region" description="Helical" evidence="7">
    <location>
        <begin position="289"/>
        <end position="307"/>
    </location>
</feature>
<feature type="transmembrane region" description="Helical" evidence="7">
    <location>
        <begin position="505"/>
        <end position="523"/>
    </location>
</feature>
<dbReference type="PANTHER" id="PTHR43373:SF1">
    <property type="entry name" value="NA(+)_H(+) ANTIPORTER SUBUNIT A"/>
    <property type="match status" value="1"/>
</dbReference>
<dbReference type="Proteomes" id="UP000236151">
    <property type="component" value="Unassembled WGS sequence"/>
</dbReference>
<evidence type="ECO:0000256" key="4">
    <source>
        <dbReference type="ARBA" id="ARBA00022989"/>
    </source>
</evidence>
<feature type="transmembrane region" description="Helical" evidence="7">
    <location>
        <begin position="128"/>
        <end position="148"/>
    </location>
</feature>
<feature type="transmembrane region" description="Helical" evidence="7">
    <location>
        <begin position="97"/>
        <end position="116"/>
    </location>
</feature>
<dbReference type="KEGG" id="cthd:CDO33_18825"/>
<evidence type="ECO:0000256" key="2">
    <source>
        <dbReference type="ARBA" id="ARBA00008483"/>
    </source>
</evidence>
<evidence type="ECO:0000256" key="1">
    <source>
        <dbReference type="ARBA" id="ARBA00004127"/>
    </source>
</evidence>
<dbReference type="AlphaFoldDB" id="A0A2K2FAK9"/>
<gene>
    <name evidence="10" type="ORF">CDQ84_13900</name>
</gene>
<reference evidence="10 11" key="1">
    <citation type="submission" date="2017-06" db="EMBL/GenBank/DDBJ databases">
        <title>Investigating the central metabolism of Clostridium thermosuccinogenes.</title>
        <authorList>
            <person name="Koendjbiharie J.G."/>
            <person name="van Kranenburg R."/>
        </authorList>
    </citation>
    <scope>NUCLEOTIDE SEQUENCE [LARGE SCALE GENOMIC DNA]</scope>
    <source>
        <strain evidence="10 11">DSM 5806</strain>
    </source>
</reference>
<feature type="transmembrane region" description="Helical" evidence="7">
    <location>
        <begin position="256"/>
        <end position="277"/>
    </location>
</feature>
<dbReference type="PANTHER" id="PTHR43373">
    <property type="entry name" value="NA(+)/H(+) ANTIPORTER SUBUNIT"/>
    <property type="match status" value="1"/>
</dbReference>
<evidence type="ECO:0000256" key="3">
    <source>
        <dbReference type="ARBA" id="ARBA00022692"/>
    </source>
</evidence>
<comment type="similarity">
    <text evidence="2">Belongs to the CPA3 antiporters (TC 2.A.63) subunit A family.</text>
</comment>
<organism evidence="10 11">
    <name type="scientific">Clostridium thermosuccinogenes</name>
    <dbReference type="NCBI Taxonomy" id="84032"/>
    <lineage>
        <taxon>Bacteria</taxon>
        <taxon>Bacillati</taxon>
        <taxon>Bacillota</taxon>
        <taxon>Clostridia</taxon>
        <taxon>Eubacteriales</taxon>
        <taxon>Clostridiaceae</taxon>
        <taxon>Clostridium</taxon>
    </lineage>
</organism>
<feature type="transmembrane region" description="Helical" evidence="7">
    <location>
        <begin position="425"/>
        <end position="447"/>
    </location>
</feature>
<feature type="transmembrane region" description="Helical" evidence="7">
    <location>
        <begin position="169"/>
        <end position="185"/>
    </location>
</feature>
<keyword evidence="5 7" id="KW-0472">Membrane</keyword>
<evidence type="ECO:0000313" key="11">
    <source>
        <dbReference type="Proteomes" id="UP000236151"/>
    </source>
</evidence>
<dbReference type="InterPro" id="IPR001750">
    <property type="entry name" value="ND/Mrp_TM"/>
</dbReference>
<dbReference type="PRINTS" id="PR01434">
    <property type="entry name" value="NADHDHGNASE5"/>
</dbReference>
<dbReference type="InterPro" id="IPR050616">
    <property type="entry name" value="CPA3_Na-H_Antiporter_A"/>
</dbReference>
<evidence type="ECO:0000256" key="6">
    <source>
        <dbReference type="RuleBase" id="RU000320"/>
    </source>
</evidence>
<feature type="domain" description="NADH-Ubiquinone oxidoreductase (complex I) chain 5 N-terminal" evidence="9">
    <location>
        <begin position="123"/>
        <end position="157"/>
    </location>
</feature>
<dbReference type="Pfam" id="PF00361">
    <property type="entry name" value="Proton_antipo_M"/>
    <property type="match status" value="1"/>
</dbReference>
<name>A0A2K2FAK9_9CLOT</name>
<feature type="transmembrane region" description="Helical" evidence="7">
    <location>
        <begin position="72"/>
        <end position="90"/>
    </location>
</feature>
<proteinExistence type="inferred from homology"/>
<evidence type="ECO:0000313" key="10">
    <source>
        <dbReference type="EMBL" id="PNT97133.1"/>
    </source>
</evidence>
<protein>
    <submittedName>
        <fullName evidence="10">Oxidoreductase</fullName>
    </submittedName>
</protein>
<feature type="transmembrane region" description="Helical" evidence="7">
    <location>
        <begin position="191"/>
        <end position="211"/>
    </location>
</feature>
<feature type="transmembrane region" description="Helical" evidence="7">
    <location>
        <begin position="459"/>
        <end position="484"/>
    </location>
</feature>
<feature type="transmembrane region" description="Helical" evidence="7">
    <location>
        <begin position="327"/>
        <end position="349"/>
    </location>
</feature>
<dbReference type="EMBL" id="NIOJ01000040">
    <property type="protein sequence ID" value="PNT97133.1"/>
    <property type="molecule type" value="Genomic_DNA"/>
</dbReference>
<keyword evidence="4 7" id="KW-1133">Transmembrane helix</keyword>